<dbReference type="PANTHER" id="PTHR30547:SF5">
    <property type="entry name" value="NUCLEASE YHCG-RELATED"/>
    <property type="match status" value="1"/>
</dbReference>
<organism evidence="3 4">
    <name type="scientific">Candidatus Thiomargarita nelsonii</name>
    <dbReference type="NCBI Taxonomy" id="1003181"/>
    <lineage>
        <taxon>Bacteria</taxon>
        <taxon>Pseudomonadati</taxon>
        <taxon>Pseudomonadota</taxon>
        <taxon>Gammaproteobacteria</taxon>
        <taxon>Thiotrichales</taxon>
        <taxon>Thiotrichaceae</taxon>
        <taxon>Thiomargarita</taxon>
    </lineage>
</organism>
<keyword evidence="3" id="KW-0689">Ribosomal protein</keyword>
<dbReference type="Pfam" id="PF06250">
    <property type="entry name" value="YhcG_C"/>
    <property type="match status" value="1"/>
</dbReference>
<evidence type="ECO:0000259" key="2">
    <source>
        <dbReference type="Pfam" id="PF17761"/>
    </source>
</evidence>
<dbReference type="PANTHER" id="PTHR30547">
    <property type="entry name" value="UNCHARACTERIZED PROTEIN YHCG-RELATED"/>
    <property type="match status" value="1"/>
</dbReference>
<dbReference type="GO" id="GO:0003676">
    <property type="term" value="F:nucleic acid binding"/>
    <property type="evidence" value="ECO:0007669"/>
    <property type="project" value="InterPro"/>
</dbReference>
<accession>A0A0A6PK81</accession>
<comment type="caution">
    <text evidence="3">The sequence shown here is derived from an EMBL/GenBank/DDBJ whole genome shotgun (WGS) entry which is preliminary data.</text>
</comment>
<keyword evidence="4" id="KW-1185">Reference proteome</keyword>
<dbReference type="InterPro" id="IPR011856">
    <property type="entry name" value="tRNA_endonuc-like_dom_sf"/>
</dbReference>
<dbReference type="InterPro" id="IPR041527">
    <property type="entry name" value="YhcG_N"/>
</dbReference>
<feature type="domain" description="YhcG N-terminal" evidence="2">
    <location>
        <begin position="11"/>
        <end position="169"/>
    </location>
</feature>
<gene>
    <name evidence="3" type="ORF">PN36_14360</name>
</gene>
<dbReference type="InterPro" id="IPR009362">
    <property type="entry name" value="YhcG_C"/>
</dbReference>
<name>A0A0A6PK81_9GAMM</name>
<protein>
    <submittedName>
        <fullName evidence="3">50S ribosomal protein L31</fullName>
    </submittedName>
</protein>
<dbReference type="GO" id="GO:0005840">
    <property type="term" value="C:ribosome"/>
    <property type="evidence" value="ECO:0007669"/>
    <property type="project" value="UniProtKB-KW"/>
</dbReference>
<evidence type="ECO:0000313" key="4">
    <source>
        <dbReference type="Proteomes" id="UP000030428"/>
    </source>
</evidence>
<dbReference type="Gene3D" id="3.40.1350.10">
    <property type="match status" value="1"/>
</dbReference>
<evidence type="ECO:0000313" key="3">
    <source>
        <dbReference type="EMBL" id="KHD06997.1"/>
    </source>
</evidence>
<keyword evidence="3" id="KW-0687">Ribonucleoprotein</keyword>
<proteinExistence type="predicted"/>
<dbReference type="InterPro" id="IPR053148">
    <property type="entry name" value="PD-DEXK-like_domain"/>
</dbReference>
<dbReference type="AlphaFoldDB" id="A0A0A6PK81"/>
<sequence>MNEPVNPLYSNIRQLLISARQTAVCNVNTLQVLTNFEIGRLIVEHEQKGAQRAKYGEQILKELSKRLTSEFGRGFSWRNLNHKRRFYLEYNDRVQQYANSRLLPDNLPNILQTPSAKSYAPFPLSWSHYVFMMGINNQNERNFYEIESISGNWSLRELKRQNSSGLYERLALSRDKEKVKELSARGQLIEKPEDILKNPYVLEFLGLDEKSAYSENDLETAIINKIEHFLLELGKGFLFEARQKRFTFDEDHFFVDLVFYNRLLRCYVLIDLKIGKLTHQDLGQMQMYVNYFDRYVKLEDENPTIGILLCKQKSDALVELTLPEKSNIYASQYQLYLPSKEVLRQKLIEWTLE</sequence>
<reference evidence="3 4" key="1">
    <citation type="journal article" date="2016" name="Front. Microbiol.">
        <title>Single-Cell (Meta-)Genomics of a Dimorphic Candidatus Thiomargarita nelsonii Reveals Genomic Plasticity.</title>
        <authorList>
            <person name="Flood B.E."/>
            <person name="Fliss P."/>
            <person name="Jones D.S."/>
            <person name="Dick G.J."/>
            <person name="Jain S."/>
            <person name="Kaster A.K."/>
            <person name="Winkel M."/>
            <person name="Mussmann M."/>
            <person name="Bailey J."/>
        </authorList>
    </citation>
    <scope>NUCLEOTIDE SEQUENCE [LARGE SCALE GENOMIC DNA]</scope>
    <source>
        <strain evidence="3">Hydrate Ridge</strain>
    </source>
</reference>
<dbReference type="Proteomes" id="UP000030428">
    <property type="component" value="Unassembled WGS sequence"/>
</dbReference>
<feature type="domain" description="YhcG PDDEXK nuclease" evidence="1">
    <location>
        <begin position="194"/>
        <end position="346"/>
    </location>
</feature>
<evidence type="ECO:0000259" key="1">
    <source>
        <dbReference type="Pfam" id="PF06250"/>
    </source>
</evidence>
<dbReference type="EMBL" id="JSZA02000049">
    <property type="protein sequence ID" value="KHD06997.1"/>
    <property type="molecule type" value="Genomic_DNA"/>
</dbReference>
<dbReference type="Pfam" id="PF17761">
    <property type="entry name" value="DUF1016_N"/>
    <property type="match status" value="1"/>
</dbReference>